<dbReference type="EMBL" id="CP117451">
    <property type="protein sequence ID" value="WLH03570.1"/>
    <property type="molecule type" value="Genomic_DNA"/>
</dbReference>
<dbReference type="Gene3D" id="1.10.10.10">
    <property type="entry name" value="Winged helix-like DNA-binding domain superfamily/Winged helix DNA-binding domain"/>
    <property type="match status" value="1"/>
</dbReference>
<dbReference type="Pfam" id="PF03466">
    <property type="entry name" value="LysR_substrate"/>
    <property type="match status" value="1"/>
</dbReference>
<keyword evidence="3" id="KW-0238">DNA-binding</keyword>
<dbReference type="InterPro" id="IPR036390">
    <property type="entry name" value="WH_DNA-bd_sf"/>
</dbReference>
<dbReference type="SUPFAM" id="SSF53850">
    <property type="entry name" value="Periplasmic binding protein-like II"/>
    <property type="match status" value="1"/>
</dbReference>
<feature type="region of interest" description="Disordered" evidence="5">
    <location>
        <begin position="306"/>
        <end position="328"/>
    </location>
</feature>
<evidence type="ECO:0000256" key="2">
    <source>
        <dbReference type="ARBA" id="ARBA00023015"/>
    </source>
</evidence>
<accession>A0ABY9FJU3</accession>
<keyword evidence="8" id="KW-1185">Reference proteome</keyword>
<dbReference type="PROSITE" id="PS50931">
    <property type="entry name" value="HTH_LYSR"/>
    <property type="match status" value="1"/>
</dbReference>
<dbReference type="CDD" id="cd08432">
    <property type="entry name" value="PBP2_GcdR_TrpI_HvrB_AmpR_like"/>
    <property type="match status" value="1"/>
</dbReference>
<dbReference type="Pfam" id="PF00126">
    <property type="entry name" value="HTH_1"/>
    <property type="match status" value="1"/>
</dbReference>
<dbReference type="PANTHER" id="PTHR30537:SF74">
    <property type="entry name" value="HTH-TYPE TRANSCRIPTIONAL REGULATOR TRPI"/>
    <property type="match status" value="1"/>
</dbReference>
<dbReference type="NCBIfam" id="NF008352">
    <property type="entry name" value="PRK11139.1"/>
    <property type="match status" value="1"/>
</dbReference>
<dbReference type="Gene3D" id="3.40.190.10">
    <property type="entry name" value="Periplasmic binding protein-like II"/>
    <property type="match status" value="2"/>
</dbReference>
<evidence type="ECO:0000313" key="7">
    <source>
        <dbReference type="EMBL" id="WLH03570.1"/>
    </source>
</evidence>
<sequence length="328" mass="36129">MIANLPPLNAVRAFAAAARHQSFSRAAEELHVSHSAVSRHVKLLEERLGVLLFERRTRQSLLTPAGRVFYEQVSEALTQIANAATTLTRHAAQRKVIINVRPSFAVRWLIPRLPDFMARHPGIKPEVVTSTRSPDPSREMFDVVIRRGHAGWSADVQPTVLLEDHLLLVAAPSLLQSVPLENVHDLARHTLLSGRTRSSDWQDWVEHAGIDPLNNPPTLQFDHMHLVLQAAVDGLGVALCPASLLGRDVSNGRLACPLPSLCLPLARYYYGVSGNAVVETQVFVEWLLTHVHQDWDGRGFSRSGPVGLSNPVGSTQSGKTSQSKRVSR</sequence>
<evidence type="ECO:0000256" key="3">
    <source>
        <dbReference type="ARBA" id="ARBA00023125"/>
    </source>
</evidence>
<evidence type="ECO:0000259" key="6">
    <source>
        <dbReference type="PROSITE" id="PS50931"/>
    </source>
</evidence>
<evidence type="ECO:0000313" key="8">
    <source>
        <dbReference type="Proteomes" id="UP001224838"/>
    </source>
</evidence>
<dbReference type="Proteomes" id="UP001224838">
    <property type="component" value="Chromosome"/>
</dbReference>
<proteinExistence type="inferred from homology"/>
<name>A0ABY9FJU3_9PSED</name>
<comment type="similarity">
    <text evidence="1">Belongs to the LysR transcriptional regulatory family.</text>
</comment>
<evidence type="ECO:0000256" key="4">
    <source>
        <dbReference type="ARBA" id="ARBA00023163"/>
    </source>
</evidence>
<dbReference type="InterPro" id="IPR058163">
    <property type="entry name" value="LysR-type_TF_proteobact-type"/>
</dbReference>
<dbReference type="SUPFAM" id="SSF46785">
    <property type="entry name" value="Winged helix' DNA-binding domain"/>
    <property type="match status" value="1"/>
</dbReference>
<dbReference type="InterPro" id="IPR000847">
    <property type="entry name" value="LysR_HTH_N"/>
</dbReference>
<dbReference type="PANTHER" id="PTHR30537">
    <property type="entry name" value="HTH-TYPE TRANSCRIPTIONAL REGULATOR"/>
    <property type="match status" value="1"/>
</dbReference>
<dbReference type="RefSeq" id="WP_305470665.1">
    <property type="nucleotide sequence ID" value="NZ_CP117425.1"/>
</dbReference>
<keyword evidence="2" id="KW-0805">Transcription regulation</keyword>
<reference evidence="7 8" key="1">
    <citation type="submission" date="2023-02" db="EMBL/GenBank/DDBJ databases">
        <title>Evolution of Hrp T3SS in non-pathogenic Pseudomonas fluorescens.</title>
        <authorList>
            <person name="Liao K."/>
            <person name="Wei H."/>
            <person name="Gu Y."/>
        </authorList>
    </citation>
    <scope>NUCLEOTIDE SEQUENCE [LARGE SCALE GENOMIC DNA]</scope>
    <source>
        <strain evidence="7 8">FP2034</strain>
    </source>
</reference>
<dbReference type="InterPro" id="IPR005119">
    <property type="entry name" value="LysR_subst-bd"/>
</dbReference>
<dbReference type="PRINTS" id="PR00039">
    <property type="entry name" value="HTHLYSR"/>
</dbReference>
<feature type="domain" description="HTH lysR-type" evidence="6">
    <location>
        <begin position="6"/>
        <end position="63"/>
    </location>
</feature>
<keyword evidence="4" id="KW-0804">Transcription</keyword>
<evidence type="ECO:0000256" key="5">
    <source>
        <dbReference type="SAM" id="MobiDB-lite"/>
    </source>
</evidence>
<dbReference type="InterPro" id="IPR036388">
    <property type="entry name" value="WH-like_DNA-bd_sf"/>
</dbReference>
<protein>
    <submittedName>
        <fullName evidence="7">Transcriptional regulator GcvA</fullName>
    </submittedName>
</protein>
<gene>
    <name evidence="7" type="primary">gcvA</name>
    <name evidence="7" type="ORF">PSH92_12075</name>
</gene>
<feature type="compositionally biased region" description="Polar residues" evidence="5">
    <location>
        <begin position="311"/>
        <end position="328"/>
    </location>
</feature>
<evidence type="ECO:0000256" key="1">
    <source>
        <dbReference type="ARBA" id="ARBA00009437"/>
    </source>
</evidence>
<organism evidence="7 8">
    <name type="scientific">Pseudomonas beijingensis</name>
    <dbReference type="NCBI Taxonomy" id="2954101"/>
    <lineage>
        <taxon>Bacteria</taxon>
        <taxon>Pseudomonadati</taxon>
        <taxon>Pseudomonadota</taxon>
        <taxon>Gammaproteobacteria</taxon>
        <taxon>Pseudomonadales</taxon>
        <taxon>Pseudomonadaceae</taxon>
        <taxon>Pseudomonas</taxon>
    </lineage>
</organism>